<feature type="signal peptide" evidence="1">
    <location>
        <begin position="1"/>
        <end position="19"/>
    </location>
</feature>
<evidence type="ECO:0000256" key="1">
    <source>
        <dbReference type="SAM" id="SignalP"/>
    </source>
</evidence>
<dbReference type="Proteomes" id="UP000593567">
    <property type="component" value="Unassembled WGS sequence"/>
</dbReference>
<evidence type="ECO:0000313" key="5">
    <source>
        <dbReference type="EMBL" id="KAF6035054.1"/>
    </source>
</evidence>
<feature type="domain" description="Tripeptidyl-peptidase II first Ig-like" evidence="3">
    <location>
        <begin position="110"/>
        <end position="233"/>
    </location>
</feature>
<comment type="caution">
    <text evidence="5">The sequence shown here is derived from an EMBL/GenBank/DDBJ whole genome shotgun (WGS) entry which is preliminary data.</text>
</comment>
<keyword evidence="1" id="KW-0732">Signal</keyword>
<feature type="domain" description="Tripeptidyl-peptidase II galactose-binding" evidence="4">
    <location>
        <begin position="254"/>
        <end position="336"/>
    </location>
</feature>
<dbReference type="AlphaFoldDB" id="A0A7J7KAT0"/>
<dbReference type="Gene3D" id="2.60.40.3170">
    <property type="match status" value="1"/>
</dbReference>
<dbReference type="InterPro" id="IPR048383">
    <property type="entry name" value="TPPII_Ig-like-1"/>
</dbReference>
<dbReference type="OrthoDB" id="10256524at2759"/>
<gene>
    <name evidence="5" type="ORF">EB796_006639</name>
</gene>
<evidence type="ECO:0000259" key="2">
    <source>
        <dbReference type="Pfam" id="PF12580"/>
    </source>
</evidence>
<organism evidence="5 6">
    <name type="scientific">Bugula neritina</name>
    <name type="common">Brown bryozoan</name>
    <name type="synonym">Sertularia neritina</name>
    <dbReference type="NCBI Taxonomy" id="10212"/>
    <lineage>
        <taxon>Eukaryota</taxon>
        <taxon>Metazoa</taxon>
        <taxon>Spiralia</taxon>
        <taxon>Lophotrochozoa</taxon>
        <taxon>Bryozoa</taxon>
        <taxon>Gymnolaemata</taxon>
        <taxon>Cheilostomatida</taxon>
        <taxon>Flustrina</taxon>
        <taxon>Buguloidea</taxon>
        <taxon>Bugulidae</taxon>
        <taxon>Bugula</taxon>
    </lineage>
</organism>
<evidence type="ECO:0000259" key="3">
    <source>
        <dbReference type="Pfam" id="PF21223"/>
    </source>
</evidence>
<evidence type="ECO:0000313" key="6">
    <source>
        <dbReference type="Proteomes" id="UP000593567"/>
    </source>
</evidence>
<feature type="domain" description="Tripeptidyl peptidase II second Ig-like" evidence="2">
    <location>
        <begin position="372"/>
        <end position="558"/>
    </location>
</feature>
<reference evidence="5" key="1">
    <citation type="submission" date="2020-06" db="EMBL/GenBank/DDBJ databases">
        <title>Draft genome of Bugula neritina, a colonial animal packing powerful symbionts and potential medicines.</title>
        <authorList>
            <person name="Rayko M."/>
        </authorList>
    </citation>
    <scope>NUCLEOTIDE SEQUENCE [LARGE SCALE GENOMIC DNA]</scope>
    <source>
        <strain evidence="5">Kwan_BN1</strain>
    </source>
</reference>
<proteinExistence type="predicted"/>
<sequence>MVTMLLPCLQCVYLLLWRGDNFSAGLEPVWPGNDERYQYELTQCNRMHGPSSVRFEEAGIPYSTASTKRALINTAKNVESADIFSLGHGLFQVDKMFEHMSSTTVCRRLVTFNVSVNGGRGIYLREPSDMLVGKLQTYTVVITPTFVTNNLEDAEELKQKKEKIAFQVSLALTCGDTWVSIPTHLEIMNTSRQFSVKLDVESLQPGAHFTEILAYDVSCIEKGPLFRVPITVIRPESESCVDHQHSWKASLNSGEMRRHFVTVPSGATCATIELKTKPQGHFFLQMLSLPPNSETKSAMCGARLLLPADVPYVRKFRVMENLTLEVCLAKYWSNLGHTDVEYSIQFHGVTVSGGPVVIHAGSSVTQLDISSLLRRQKIAPSVSFNQLVQTIRPSKATIEPLSTTRDTTPDGTNLFSCIMEYTFKMVKSGDVNPDFSLLSDILYENPLESQFWMLFDEHKQHLLSGDAYTQRYGYKCKLSAGEYTIRLHLRYTDTKLLEKLKKSPMLLRHSLSSAPLSLSVYSEQKEAILGGKSAGIISIPLKGIKSIFFTSIPDEKLKQFPVTVTAGCYLRGSLTLIKDNAAASIPAEYVLSDTCTLSGDSNKDKSANEDKDKMTEYKEAQLRLSSQWISKFKIAEALELYKKLVEDNGYTSLAPHLAILNSLAKEIESGLEKVKAGAEAAPTTADAAPTGDQLQGHIHEFFKITNSIIHCDDNVNKAELLTFMGVKNDDSDNSAARKSEMNKRKKDLVEAYSVHLATMSLLIYTPNSLDLADLVSLPILQKDFKELLKFTDASDKSISKTYIKYLRANGCVAMAISQINKSLDGSKSKEIENLLVQLYGELGWTHVESHLKDWMLLKFPPSYTLF</sequence>
<dbReference type="Pfam" id="PF12580">
    <property type="entry name" value="TPPII"/>
    <property type="match status" value="1"/>
</dbReference>
<feature type="chain" id="PRO_5029862778" evidence="1">
    <location>
        <begin position="20"/>
        <end position="866"/>
    </location>
</feature>
<dbReference type="EMBL" id="VXIV02000945">
    <property type="protein sequence ID" value="KAF6035054.1"/>
    <property type="molecule type" value="Genomic_DNA"/>
</dbReference>
<keyword evidence="6" id="KW-1185">Reference proteome</keyword>
<protein>
    <submittedName>
        <fullName evidence="5">TPP2</fullName>
    </submittedName>
</protein>
<dbReference type="Pfam" id="PF21223">
    <property type="entry name" value="TPPII_Ig-like-1"/>
    <property type="match status" value="1"/>
</dbReference>
<dbReference type="InterPro" id="IPR022229">
    <property type="entry name" value="TPPII_Ig-like-2"/>
</dbReference>
<name>A0A7J7KAT0_BUGNE</name>
<evidence type="ECO:0000259" key="4">
    <source>
        <dbReference type="Pfam" id="PF21316"/>
    </source>
</evidence>
<dbReference type="Pfam" id="PF21316">
    <property type="entry name" value="TPPII_GBD"/>
    <property type="match status" value="1"/>
</dbReference>
<dbReference type="Gene3D" id="1.25.40.710">
    <property type="match status" value="1"/>
</dbReference>
<dbReference type="InterPro" id="IPR048384">
    <property type="entry name" value="TPPII_GBD"/>
</dbReference>
<accession>A0A7J7KAT0</accession>
<dbReference type="InterPro" id="IPR046940">
    <property type="entry name" value="TPPII_Ig-like_sf"/>
</dbReference>
<dbReference type="InterPro" id="IPR046939">
    <property type="entry name" value="TPPII_C_sf"/>
</dbReference>